<dbReference type="SUPFAM" id="SSF48619">
    <property type="entry name" value="Phospholipase A2, PLA2"/>
    <property type="match status" value="1"/>
</dbReference>
<name>A0ABN7SPJ3_OIKDI</name>
<dbReference type="Gene3D" id="1.20.90.10">
    <property type="entry name" value="Phospholipase A2 domain"/>
    <property type="match status" value="1"/>
</dbReference>
<dbReference type="Pfam" id="PF00068">
    <property type="entry name" value="Phospholip_A2_1"/>
    <property type="match status" value="1"/>
</dbReference>
<gene>
    <name evidence="2" type="ORF">OKIOD_LOCUS9092</name>
</gene>
<proteinExistence type="predicted"/>
<dbReference type="InterPro" id="IPR016090">
    <property type="entry name" value="PLA2-like_dom"/>
</dbReference>
<keyword evidence="3" id="KW-1185">Reference proteome</keyword>
<reference evidence="2 3" key="1">
    <citation type="submission" date="2021-04" db="EMBL/GenBank/DDBJ databases">
        <authorList>
            <person name="Bliznina A."/>
        </authorList>
    </citation>
    <scope>NUCLEOTIDE SEQUENCE [LARGE SCALE GENOMIC DNA]</scope>
</reference>
<protein>
    <submittedName>
        <fullName evidence="2">Oidioi.mRNA.OKI2018_I69.chr1.g327.t1.cds</fullName>
    </submittedName>
</protein>
<dbReference type="InterPro" id="IPR036444">
    <property type="entry name" value="PLipase_A2_dom_sf"/>
</dbReference>
<sequence length="364" mass="41610">MRIFAAFSSFGAVLGDDNLNLGVDPLKKSIFLKDIARESAAMLKEHMDLDGLNFEDYIDDAINIYRSDFPDKAIVFDELAEQNILIENNEIQRVGGRMSGLSPMDQYHVMKYLQLKYLTLYLQKNKFMGKFCFYGCWCFPRAAGEQWSGYGVPVDNIDKSCREFTTCYNCIFNQQLIGQRCDETNPVRYNIGGSQNVETGEITIFCKDPQGTCERSRCECDKDLALKLQKYESEWSIQNHHHWGNPKFNPQEVCSYNVNQFIRDDPEEQQTLTYTVVEQINPQALVEPADQASQPSKLKLEAISQEAGGRPDMTLYKPRGLSAYGPIIGCCGRAPHVHFFRKGQRCCEDGEIVDERFPCSMDFE</sequence>
<evidence type="ECO:0000313" key="3">
    <source>
        <dbReference type="Proteomes" id="UP001158576"/>
    </source>
</evidence>
<dbReference type="CDD" id="cd00618">
    <property type="entry name" value="PLA2_like"/>
    <property type="match status" value="1"/>
</dbReference>
<evidence type="ECO:0000259" key="1">
    <source>
        <dbReference type="Pfam" id="PF00068"/>
    </source>
</evidence>
<evidence type="ECO:0000313" key="2">
    <source>
        <dbReference type="EMBL" id="CAG5102491.1"/>
    </source>
</evidence>
<dbReference type="Proteomes" id="UP001158576">
    <property type="component" value="Chromosome 1"/>
</dbReference>
<feature type="domain" description="Phospholipase A2-like central" evidence="1">
    <location>
        <begin position="115"/>
        <end position="231"/>
    </location>
</feature>
<dbReference type="EMBL" id="OU015566">
    <property type="protein sequence ID" value="CAG5102491.1"/>
    <property type="molecule type" value="Genomic_DNA"/>
</dbReference>
<accession>A0ABN7SPJ3</accession>
<organism evidence="2 3">
    <name type="scientific">Oikopleura dioica</name>
    <name type="common">Tunicate</name>
    <dbReference type="NCBI Taxonomy" id="34765"/>
    <lineage>
        <taxon>Eukaryota</taxon>
        <taxon>Metazoa</taxon>
        <taxon>Chordata</taxon>
        <taxon>Tunicata</taxon>
        <taxon>Appendicularia</taxon>
        <taxon>Copelata</taxon>
        <taxon>Oikopleuridae</taxon>
        <taxon>Oikopleura</taxon>
    </lineage>
</organism>